<gene>
    <name evidence="2" type="ORF">DFR29_1414</name>
</gene>
<dbReference type="EMBL" id="SNZH01000041">
    <property type="protein sequence ID" value="TDR34958.1"/>
    <property type="molecule type" value="Genomic_DNA"/>
</dbReference>
<dbReference type="Proteomes" id="UP000295293">
    <property type="component" value="Unassembled WGS sequence"/>
</dbReference>
<keyword evidence="3" id="KW-1185">Reference proteome</keyword>
<dbReference type="AlphaFoldDB" id="A0A4R6YFG3"/>
<comment type="caution">
    <text evidence="2">The sequence shown here is derived from an EMBL/GenBank/DDBJ whole genome shotgun (WGS) entry which is preliminary data.</text>
</comment>
<accession>A0A4R6YFG3</accession>
<dbReference type="RefSeq" id="WP_166654420.1">
    <property type="nucleotide sequence ID" value="NZ_SNZH01000041.1"/>
</dbReference>
<feature type="domain" description="DUF2169" evidence="1">
    <location>
        <begin position="21"/>
        <end position="320"/>
    </location>
</feature>
<organism evidence="2 3">
    <name type="scientific">Tahibacter aquaticus</name>
    <dbReference type="NCBI Taxonomy" id="520092"/>
    <lineage>
        <taxon>Bacteria</taxon>
        <taxon>Pseudomonadati</taxon>
        <taxon>Pseudomonadota</taxon>
        <taxon>Gammaproteobacteria</taxon>
        <taxon>Lysobacterales</taxon>
        <taxon>Rhodanobacteraceae</taxon>
        <taxon>Tahibacter</taxon>
    </lineage>
</organism>
<protein>
    <recommendedName>
        <fullName evidence="1">DUF2169 domain-containing protein</fullName>
    </recommendedName>
</protein>
<evidence type="ECO:0000313" key="3">
    <source>
        <dbReference type="Proteomes" id="UP000295293"/>
    </source>
</evidence>
<sequence>MEVVTASKYIAAAVAPVLDARGREYLVIVGKSTWQIPRPGQRPRPQAAQPFVESDSYVGEPGLSALRCSDDFARFKPRCDVVFDACAHAPRGEAVTELGVGFRVGPLAKALRVVGPRQWRRTLAGYQLGPPSAFVTLPLHLGFAHGGSRTYPGRDRQPLTDAYSDNPVGIGWMSRLSNETIDGMPAASLEDIADPITQPQHPHRPVTLGAIGRQWPSRQRFAGTSDDHWQRNVFPFLPEDFDEQYFQSAPEDQQMDFPRGGEAVKLINLDPEYPQLEFQLPPLVLPVRVLRRNYRSDLLDARADTVFFETEARRFSVVWRTQVPIARHVSEFELIALGDVDADWWRSRALGLDESCADCDKRDAFARRELPFP</sequence>
<dbReference type="InterPro" id="IPR018683">
    <property type="entry name" value="DUF2169"/>
</dbReference>
<dbReference type="Pfam" id="PF09937">
    <property type="entry name" value="DUF2169"/>
    <property type="match status" value="1"/>
</dbReference>
<name>A0A4R6YFG3_9GAMM</name>
<reference evidence="2 3" key="1">
    <citation type="submission" date="2019-03" db="EMBL/GenBank/DDBJ databases">
        <title>Genomic Encyclopedia of Type Strains, Phase IV (KMG-IV): sequencing the most valuable type-strain genomes for metagenomic binning, comparative biology and taxonomic classification.</title>
        <authorList>
            <person name="Goeker M."/>
        </authorList>
    </citation>
    <scope>NUCLEOTIDE SEQUENCE [LARGE SCALE GENOMIC DNA]</scope>
    <source>
        <strain evidence="2 3">DSM 21667</strain>
    </source>
</reference>
<evidence type="ECO:0000259" key="1">
    <source>
        <dbReference type="Pfam" id="PF09937"/>
    </source>
</evidence>
<proteinExistence type="predicted"/>
<evidence type="ECO:0000313" key="2">
    <source>
        <dbReference type="EMBL" id="TDR34958.1"/>
    </source>
</evidence>